<feature type="transmembrane region" description="Helical" evidence="1">
    <location>
        <begin position="134"/>
        <end position="151"/>
    </location>
</feature>
<dbReference type="PANTHER" id="PTHR45763">
    <property type="entry name" value="HYDROLASE, ALPHA/BETA FOLD FAMILY PROTEIN, EXPRESSED-RELATED"/>
    <property type="match status" value="1"/>
</dbReference>
<organism evidence="4 5">
    <name type="scientific">Ananas comosus</name>
    <name type="common">Pineapple</name>
    <name type="synonym">Ananas ananas</name>
    <dbReference type="NCBI Taxonomy" id="4615"/>
    <lineage>
        <taxon>Eukaryota</taxon>
        <taxon>Viridiplantae</taxon>
        <taxon>Streptophyta</taxon>
        <taxon>Embryophyta</taxon>
        <taxon>Tracheophyta</taxon>
        <taxon>Spermatophyta</taxon>
        <taxon>Magnoliopsida</taxon>
        <taxon>Liliopsida</taxon>
        <taxon>Poales</taxon>
        <taxon>Bromeliaceae</taxon>
        <taxon>Bromelioideae</taxon>
        <taxon>Ananas</taxon>
    </lineage>
</organism>
<dbReference type="Pfam" id="PF12697">
    <property type="entry name" value="Abhydrolase_6"/>
    <property type="match status" value="1"/>
</dbReference>
<keyword evidence="1" id="KW-0812">Transmembrane</keyword>
<dbReference type="SUPFAM" id="SSF53474">
    <property type="entry name" value="alpha/beta-Hydrolases"/>
    <property type="match status" value="1"/>
</dbReference>
<protein>
    <recommendedName>
        <fullName evidence="3">AB hydrolase-1 domain-containing protein</fullName>
    </recommendedName>
</protein>
<dbReference type="STRING" id="4615.A0A199UR13"/>
<evidence type="ECO:0000256" key="1">
    <source>
        <dbReference type="SAM" id="Phobius"/>
    </source>
</evidence>
<dbReference type="InterPro" id="IPR000073">
    <property type="entry name" value="AB_hydrolase_1"/>
</dbReference>
<name>A0A199UR13_ANACO</name>
<keyword evidence="1" id="KW-0472">Membrane</keyword>
<keyword evidence="2" id="KW-0732">Signal</keyword>
<feature type="transmembrane region" description="Helical" evidence="1">
    <location>
        <begin position="92"/>
        <end position="114"/>
    </location>
</feature>
<keyword evidence="1" id="KW-1133">Transmembrane helix</keyword>
<evidence type="ECO:0000313" key="4">
    <source>
        <dbReference type="EMBL" id="OAY67096.1"/>
    </source>
</evidence>
<feature type="chain" id="PRO_5008285402" description="AB hydrolase-1 domain-containing protein" evidence="2">
    <location>
        <begin position="18"/>
        <end position="199"/>
    </location>
</feature>
<gene>
    <name evidence="4" type="ORF">ACMD2_27198</name>
</gene>
<sequence length="199" mass="22599">MSLVWNLFLLVQELVDELGVYFVSFDRAGYGESDPNPKRTVKSEAFDIQELADQLGLGEKFYLIGVSMGGYPTWSCLNYIPHRQATNATNFIIVLTGCRLAGAALVVPAVNYWWRSLPANLSKHVFGKLFVEDQITFWIAHNAPFLLYGWMNQKWFKTSAIVAGSPKIFTKQDMEVIKKRQAYHESIGVRFSVTKNISH</sequence>
<evidence type="ECO:0000259" key="3">
    <source>
        <dbReference type="Pfam" id="PF12697"/>
    </source>
</evidence>
<feature type="domain" description="AB hydrolase-1" evidence="3">
    <location>
        <begin position="5"/>
        <end position="141"/>
    </location>
</feature>
<dbReference type="InterPro" id="IPR029058">
    <property type="entry name" value="AB_hydrolase_fold"/>
</dbReference>
<accession>A0A199UR13</accession>
<dbReference type="AlphaFoldDB" id="A0A199UR13"/>
<dbReference type="Proteomes" id="UP000092600">
    <property type="component" value="Unassembled WGS sequence"/>
</dbReference>
<dbReference type="PANTHER" id="PTHR45763:SF21">
    <property type="entry name" value="ALPHA_BETA-HYDROLASES SUPERFAMILY PROTEIN"/>
    <property type="match status" value="1"/>
</dbReference>
<evidence type="ECO:0000313" key="5">
    <source>
        <dbReference type="Proteomes" id="UP000092600"/>
    </source>
</evidence>
<comment type="caution">
    <text evidence="4">The sequence shown here is derived from an EMBL/GenBank/DDBJ whole genome shotgun (WGS) entry which is preliminary data.</text>
</comment>
<dbReference type="Gene3D" id="3.40.50.1820">
    <property type="entry name" value="alpha/beta hydrolase"/>
    <property type="match status" value="1"/>
</dbReference>
<reference evidence="4 5" key="1">
    <citation type="journal article" date="2016" name="DNA Res.">
        <title>The draft genome of MD-2 pineapple using hybrid error correction of long reads.</title>
        <authorList>
            <person name="Redwan R.M."/>
            <person name="Saidin A."/>
            <person name="Kumar S.V."/>
        </authorList>
    </citation>
    <scope>NUCLEOTIDE SEQUENCE [LARGE SCALE GENOMIC DNA]</scope>
    <source>
        <strain evidence="5">cv. MD2</strain>
        <tissue evidence="4">Leaf</tissue>
    </source>
</reference>
<dbReference type="EMBL" id="LSRQ01005705">
    <property type="protein sequence ID" value="OAY67096.1"/>
    <property type="molecule type" value="Genomic_DNA"/>
</dbReference>
<feature type="signal peptide" evidence="2">
    <location>
        <begin position="1"/>
        <end position="17"/>
    </location>
</feature>
<proteinExistence type="predicted"/>
<feature type="transmembrane region" description="Helical" evidence="1">
    <location>
        <begin position="61"/>
        <end position="80"/>
    </location>
</feature>
<evidence type="ECO:0000256" key="2">
    <source>
        <dbReference type="SAM" id="SignalP"/>
    </source>
</evidence>